<feature type="domain" description="UBC core" evidence="6">
    <location>
        <begin position="990"/>
        <end position="1169"/>
    </location>
</feature>
<dbReference type="Gene3D" id="3.10.110.10">
    <property type="entry name" value="Ubiquitin Conjugating Enzyme"/>
    <property type="match status" value="1"/>
</dbReference>
<dbReference type="SUPFAM" id="SSF54495">
    <property type="entry name" value="UBC-like"/>
    <property type="match status" value="1"/>
</dbReference>
<name>A0A2K1QJ05_9PEZI</name>
<dbReference type="STRING" id="2082308.A0A2K1QJ05"/>
<evidence type="ECO:0000313" key="7">
    <source>
        <dbReference type="EMBL" id="PNS15126.1"/>
    </source>
</evidence>
<evidence type="ECO:0000256" key="3">
    <source>
        <dbReference type="ARBA" id="ARBA00022695"/>
    </source>
</evidence>
<feature type="region of interest" description="Disordered" evidence="5">
    <location>
        <begin position="901"/>
        <end position="939"/>
    </location>
</feature>
<dbReference type="InterPro" id="IPR051838">
    <property type="entry name" value="ARTD_PARP"/>
</dbReference>
<dbReference type="Pfam" id="PF00644">
    <property type="entry name" value="PARP"/>
    <property type="match status" value="1"/>
</dbReference>
<keyword evidence="3" id="KW-0548">Nucleotidyltransferase</keyword>
<evidence type="ECO:0000256" key="5">
    <source>
        <dbReference type="SAM" id="MobiDB-lite"/>
    </source>
</evidence>
<dbReference type="InParanoid" id="A0A2K1QJ05"/>
<sequence>MPRKKFIQDLDAARTTAKPDDIHDIERGMDDGSFTFLISHAQLPRPAKVIVMITDLSSYPSSHESMIFTDDDAPAAIAKAINDHLPSTDGKSVLDIFGCVRTALSKLGSDMVNDDDMQSEDENADSDYDLNVEYIDAPIRSLAVRGSAGRPMPVAEANRIRQDLRTAKDAGFRVAPLGFLFEQGGPAIISLSCKVKKLGLSAEAMKTWQLRPDEYLVLLLRFPSGYRTAEQLQAPSGTAFDVRLRVADTYKIPLQDALDAFLLNEKGPWRQTPAKELPSSRETFISGPIRGLMIERLTKLIAYRETGMDWSAAEHCYIENQGRAHGHHSTKAGVPEYCTGKSNYPAIVTADHLTQRSHTRQISFPLVAMQFALRHFVRCTEFCLICHRRLPGDVEALKPYVCSQPLCLYQYMSLGFGPSIDHEILTQPLVVDLLISFCYSSVVGSVMKDFPVGLGLVVPSSFSPVAPGPPRLTRLSTKDGVQADIIAKLDLSRHEMVVANASHACPFRTGDWIICQSTRDEKTAFHCRISDITYYPTVSVGQLIRFLDKDTSSVSDTSSSVAGSGRSLALPGISTARAAPEWTEMRIRKYDQDFDSLDIGEKRHAIKLLLDTLPGVLEMQRYLREAPNREVKNWIDRISPSASSVLRWIVASNRACILQVDDLSPQGSDSKDPLAARQPTVKYDFDNEERVSGMRGWMQFRFAMGAPDKERRFMQAVKDTTKRLNLKVPTIFAWHGSTLSNWHSIIREGLHYRKTSNGRAYGNGVYHSQDCKISLAYSMSSRASPNGRSIAVGWPSSVLQVATALSLNELVNAPAEFISSNPHLVISNLDWIQTRYLFVKIKNVDVMLESDGQPSSVLQQARGRVPTGETGEPIVLPASASNTKAMDLQVTPAKRKIKFTMSRSSKISKKGSGTRDDPMDLDGDGDRSSVATEDEDRQALIDVDKDATAGAEVVVISDEGDLFKNTRFRPGHLDFSKLPKMPSPSYASPPTSRRLQADFKALLKTQSSTPAHQLGWYIDPSKLDNMYQWIIELHSFDQFQLPGGKTIPLAADMEHAGMSSIVLEMRFGPSYPFAPPFVRVLRPRFIGFREGGGGHVTIGGALCMELLTNSGWSSVSSIESVLLQVRLAMASTDPPARLALDTDCRRGAAHTNDYSVGEAVEAYKRACAAHGWAVPADLQSVVQEAGEEQEIQL</sequence>
<dbReference type="InterPro" id="IPR012317">
    <property type="entry name" value="Poly(ADP-ribose)pol_cat_dom"/>
</dbReference>
<dbReference type="GO" id="GO:0016779">
    <property type="term" value="F:nucleotidyltransferase activity"/>
    <property type="evidence" value="ECO:0007669"/>
    <property type="project" value="UniProtKB-KW"/>
</dbReference>
<dbReference type="AlphaFoldDB" id="A0A2K1QJ05"/>
<evidence type="ECO:0000256" key="4">
    <source>
        <dbReference type="ARBA" id="ARBA00023027"/>
    </source>
</evidence>
<evidence type="ECO:0000313" key="8">
    <source>
        <dbReference type="Proteomes" id="UP000243797"/>
    </source>
</evidence>
<evidence type="ECO:0000259" key="6">
    <source>
        <dbReference type="PROSITE" id="PS50127"/>
    </source>
</evidence>
<comment type="caution">
    <text evidence="7">The sequence shown here is derived from an EMBL/GenBank/DDBJ whole genome shotgun (WGS) entry which is preliminary data.</text>
</comment>
<dbReference type="InterPro" id="IPR016135">
    <property type="entry name" value="UBQ-conjugating_enzyme/RWD"/>
</dbReference>
<dbReference type="CDD" id="cd23802">
    <property type="entry name" value="UBCc_UBE2Q"/>
    <property type="match status" value="1"/>
</dbReference>
<dbReference type="InterPro" id="IPR000608">
    <property type="entry name" value="UBC"/>
</dbReference>
<keyword evidence="8" id="KW-1185">Reference proteome</keyword>
<dbReference type="OrthoDB" id="109543at2759"/>
<keyword evidence="1" id="KW-0328">Glycosyltransferase</keyword>
<protein>
    <submittedName>
        <fullName evidence="7">Ubiquitin-conjugating enzyme E2 6</fullName>
    </submittedName>
</protein>
<proteinExistence type="predicted"/>
<dbReference type="PROSITE" id="PS50127">
    <property type="entry name" value="UBC_2"/>
    <property type="match status" value="1"/>
</dbReference>
<dbReference type="Gene3D" id="3.90.228.10">
    <property type="match status" value="1"/>
</dbReference>
<dbReference type="PANTHER" id="PTHR21328">
    <property type="entry name" value="POLY ADP-RIBOSE POLYMERASE FAMILY, MEMBER PARP"/>
    <property type="match status" value="1"/>
</dbReference>
<organism evidence="7 8">
    <name type="scientific">Sphaceloma murrayae</name>
    <dbReference type="NCBI Taxonomy" id="2082308"/>
    <lineage>
        <taxon>Eukaryota</taxon>
        <taxon>Fungi</taxon>
        <taxon>Dikarya</taxon>
        <taxon>Ascomycota</taxon>
        <taxon>Pezizomycotina</taxon>
        <taxon>Dothideomycetes</taxon>
        <taxon>Dothideomycetidae</taxon>
        <taxon>Myriangiales</taxon>
        <taxon>Elsinoaceae</taxon>
        <taxon>Sphaceloma</taxon>
    </lineage>
</organism>
<evidence type="ECO:0000256" key="1">
    <source>
        <dbReference type="ARBA" id="ARBA00022676"/>
    </source>
</evidence>
<keyword evidence="2" id="KW-0808">Transferase</keyword>
<reference evidence="7 8" key="1">
    <citation type="submission" date="2017-06" db="EMBL/GenBank/DDBJ databases">
        <title>Draft genome sequence of a variant of Elsinoe murrayae.</title>
        <authorList>
            <person name="Cheng Q."/>
        </authorList>
    </citation>
    <scope>NUCLEOTIDE SEQUENCE [LARGE SCALE GENOMIC DNA]</scope>
    <source>
        <strain evidence="7 8">CQ-2017a</strain>
    </source>
</reference>
<dbReference type="GO" id="GO:0003950">
    <property type="term" value="F:NAD+ poly-ADP-ribosyltransferase activity"/>
    <property type="evidence" value="ECO:0007669"/>
    <property type="project" value="InterPro"/>
</dbReference>
<evidence type="ECO:0000256" key="2">
    <source>
        <dbReference type="ARBA" id="ARBA00022679"/>
    </source>
</evidence>
<dbReference type="SUPFAM" id="SSF56399">
    <property type="entry name" value="ADP-ribosylation"/>
    <property type="match status" value="1"/>
</dbReference>
<gene>
    <name evidence="7" type="ORF">CAC42_2355</name>
</gene>
<accession>A0A2K1QJ05</accession>
<keyword evidence="4" id="KW-0520">NAD</keyword>
<dbReference type="SMART" id="SM00212">
    <property type="entry name" value="UBCc"/>
    <property type="match status" value="1"/>
</dbReference>
<dbReference type="EMBL" id="NKHZ01000081">
    <property type="protein sequence ID" value="PNS15126.1"/>
    <property type="molecule type" value="Genomic_DNA"/>
</dbReference>
<dbReference type="FunFam" id="3.10.110.10:FF:000107">
    <property type="entry name" value="Ubiquitin conjugating enzyme, putative"/>
    <property type="match status" value="1"/>
</dbReference>
<dbReference type="Proteomes" id="UP000243797">
    <property type="component" value="Unassembled WGS sequence"/>
</dbReference>